<dbReference type="GO" id="GO:0009927">
    <property type="term" value="F:histidine phosphotransfer kinase activity"/>
    <property type="evidence" value="ECO:0007669"/>
    <property type="project" value="TreeGrafter"/>
</dbReference>
<evidence type="ECO:0000256" key="1">
    <source>
        <dbReference type="ARBA" id="ARBA00000085"/>
    </source>
</evidence>
<dbReference type="Gene3D" id="3.30.450.20">
    <property type="entry name" value="PAS domain"/>
    <property type="match status" value="2"/>
</dbReference>
<dbReference type="FunFam" id="1.10.287.130:FF:000145">
    <property type="entry name" value="Sensory transduction histidine kinase"/>
    <property type="match status" value="1"/>
</dbReference>
<dbReference type="PROSITE" id="PS50112">
    <property type="entry name" value="PAS"/>
    <property type="match status" value="2"/>
</dbReference>
<dbReference type="InterPro" id="IPR003594">
    <property type="entry name" value="HATPase_dom"/>
</dbReference>
<dbReference type="RefSeq" id="WP_072786391.1">
    <property type="nucleotide sequence ID" value="NZ_FRCX01000007.1"/>
</dbReference>
<evidence type="ECO:0000256" key="8">
    <source>
        <dbReference type="ARBA" id="ARBA00023026"/>
    </source>
</evidence>
<feature type="domain" description="PAS" evidence="12">
    <location>
        <begin position="127"/>
        <end position="180"/>
    </location>
</feature>
<dbReference type="GO" id="GO:0005886">
    <property type="term" value="C:plasma membrane"/>
    <property type="evidence" value="ECO:0007669"/>
    <property type="project" value="TreeGrafter"/>
</dbReference>
<accession>A0A1M7QIX8</accession>
<dbReference type="InterPro" id="IPR004358">
    <property type="entry name" value="Sig_transdc_His_kin-like_C"/>
</dbReference>
<keyword evidence="3" id="KW-0597">Phosphoprotein</keyword>
<dbReference type="PRINTS" id="PR00344">
    <property type="entry name" value="BCTRLSENSOR"/>
</dbReference>
<dbReference type="SUPFAM" id="SSF47384">
    <property type="entry name" value="Homodimeric domain of signal transducing histidine kinase"/>
    <property type="match status" value="1"/>
</dbReference>
<dbReference type="InterPro" id="IPR003661">
    <property type="entry name" value="HisK_dim/P_dom"/>
</dbReference>
<dbReference type="Gene3D" id="1.10.287.130">
    <property type="match status" value="1"/>
</dbReference>
<dbReference type="PROSITE" id="PS50109">
    <property type="entry name" value="HIS_KIN"/>
    <property type="match status" value="1"/>
</dbReference>
<reference evidence="15" key="1">
    <citation type="submission" date="2016-11" db="EMBL/GenBank/DDBJ databases">
        <authorList>
            <person name="Varghese N."/>
            <person name="Submissions S."/>
        </authorList>
    </citation>
    <scope>NUCLEOTIDE SEQUENCE [LARGE SCALE GENOMIC DNA]</scope>
    <source>
        <strain evidence="15">Sac-22</strain>
    </source>
</reference>
<dbReference type="InterPro" id="IPR013767">
    <property type="entry name" value="PAS_fold"/>
</dbReference>
<evidence type="ECO:0000259" key="13">
    <source>
        <dbReference type="PROSITE" id="PS50113"/>
    </source>
</evidence>
<dbReference type="CDD" id="cd00130">
    <property type="entry name" value="PAS"/>
    <property type="match status" value="2"/>
</dbReference>
<keyword evidence="15" id="KW-1185">Reference proteome</keyword>
<evidence type="ECO:0000259" key="11">
    <source>
        <dbReference type="PROSITE" id="PS50109"/>
    </source>
</evidence>
<evidence type="ECO:0000313" key="14">
    <source>
        <dbReference type="EMBL" id="SHN31156.1"/>
    </source>
</evidence>
<keyword evidence="6" id="KW-0418">Kinase</keyword>
<dbReference type="Proteomes" id="UP000184339">
    <property type="component" value="Unassembled WGS sequence"/>
</dbReference>
<dbReference type="SUPFAM" id="SSF55785">
    <property type="entry name" value="PYP-like sensor domain (PAS domain)"/>
    <property type="match status" value="2"/>
</dbReference>
<keyword evidence="8" id="KW-0843">Virulence</keyword>
<evidence type="ECO:0000256" key="7">
    <source>
        <dbReference type="ARBA" id="ARBA00023012"/>
    </source>
</evidence>
<dbReference type="CDD" id="cd16922">
    <property type="entry name" value="HATPase_EvgS-ArcB-TorS-like"/>
    <property type="match status" value="1"/>
</dbReference>
<proteinExistence type="predicted"/>
<evidence type="ECO:0000313" key="15">
    <source>
        <dbReference type="Proteomes" id="UP000184339"/>
    </source>
</evidence>
<dbReference type="InterPro" id="IPR000014">
    <property type="entry name" value="PAS"/>
</dbReference>
<keyword evidence="7" id="KW-0902">Two-component regulatory system</keyword>
<dbReference type="FunFam" id="3.30.565.10:FF:000010">
    <property type="entry name" value="Sensor histidine kinase RcsC"/>
    <property type="match status" value="1"/>
</dbReference>
<keyword evidence="5" id="KW-0732">Signal</keyword>
<protein>
    <recommendedName>
        <fullName evidence="10">Virulence sensor protein BvgS</fullName>
        <ecNumber evidence="2">2.7.13.3</ecNumber>
    </recommendedName>
</protein>
<dbReference type="SMART" id="SM00387">
    <property type="entry name" value="HATPase_c"/>
    <property type="match status" value="1"/>
</dbReference>
<evidence type="ECO:0000256" key="4">
    <source>
        <dbReference type="ARBA" id="ARBA00022679"/>
    </source>
</evidence>
<dbReference type="Pfam" id="PF00989">
    <property type="entry name" value="PAS"/>
    <property type="match status" value="2"/>
</dbReference>
<dbReference type="GO" id="GO:0006355">
    <property type="term" value="P:regulation of DNA-templated transcription"/>
    <property type="evidence" value="ECO:0007669"/>
    <property type="project" value="InterPro"/>
</dbReference>
<evidence type="ECO:0000256" key="9">
    <source>
        <dbReference type="ARBA" id="ARBA00058004"/>
    </source>
</evidence>
<dbReference type="Pfam" id="PF02518">
    <property type="entry name" value="HATPase_c"/>
    <property type="match status" value="1"/>
</dbReference>
<evidence type="ECO:0000256" key="6">
    <source>
        <dbReference type="ARBA" id="ARBA00022777"/>
    </source>
</evidence>
<dbReference type="SUPFAM" id="SSF55874">
    <property type="entry name" value="ATPase domain of HSP90 chaperone/DNA topoisomerase II/histidine kinase"/>
    <property type="match status" value="1"/>
</dbReference>
<evidence type="ECO:0000256" key="3">
    <source>
        <dbReference type="ARBA" id="ARBA00022553"/>
    </source>
</evidence>
<dbReference type="Pfam" id="PF00512">
    <property type="entry name" value="HisKA"/>
    <property type="match status" value="1"/>
</dbReference>
<sequence length="494" mass="54269">MAIDFGTLILNETPDAVVLTRPDGVVVCWTNGARAVFGYSEEEAVGQRLDELIVPPSLRHDGADIMQQTIDYGVASYESMRCAKDGTLVYIDSSCKLLRGHDGLPEYILWSKKDVTSLKVLRDAKLVEARYNGILESLPDAILMTNPAGRVVLANSQAEQLFGYPRGALRGMVLERLMPERYRQAHIDYRSAYAAQPAVRTMGRGRDLYGLRSDGREFPVEISLSPVETEEGTLVVSAIRDISERKGFELTLQEKNVELAKAVAAKDRFLAGMSHELRTPLNAIIGFTGTMLMKLPGPINDEQSKQLRMVQSSARHLLSLINDLLDLTRIESGKVELDVAPLLCRQLIDEVLTSFKPQARSKGLALEFESSPEELKVSSDRRAVQQILMNLVHNAIKFTNNGTVLVRLAKSVVGARPCATISVSDTGIGIGAEQRDALFQAFSQLDASALRQFEGTGLGLHLSRKLASLLHGEILFDSEYGVGSVFTLALPLEE</sequence>
<dbReference type="AlphaFoldDB" id="A0A1M7QIX8"/>
<dbReference type="SMART" id="SM00091">
    <property type="entry name" value="PAS"/>
    <property type="match status" value="2"/>
</dbReference>
<organism evidence="14 15">
    <name type="scientific">Duganella sacchari</name>
    <dbReference type="NCBI Taxonomy" id="551987"/>
    <lineage>
        <taxon>Bacteria</taxon>
        <taxon>Pseudomonadati</taxon>
        <taxon>Pseudomonadota</taxon>
        <taxon>Betaproteobacteria</taxon>
        <taxon>Burkholderiales</taxon>
        <taxon>Oxalobacteraceae</taxon>
        <taxon>Telluria group</taxon>
        <taxon>Duganella</taxon>
    </lineage>
</organism>
<dbReference type="InterPro" id="IPR005467">
    <property type="entry name" value="His_kinase_dom"/>
</dbReference>
<dbReference type="InterPro" id="IPR000700">
    <property type="entry name" value="PAS-assoc_C"/>
</dbReference>
<dbReference type="EMBL" id="FRCX01000007">
    <property type="protein sequence ID" value="SHN31156.1"/>
    <property type="molecule type" value="Genomic_DNA"/>
</dbReference>
<dbReference type="STRING" id="551987.SAMN05192549_107137"/>
<comment type="function">
    <text evidence="9">Member of the two-component regulatory system BvgS/BvgA. Phosphorylates BvgA via a four-step phosphorelay in response to environmental signals.</text>
</comment>
<dbReference type="SMART" id="SM00086">
    <property type="entry name" value="PAC"/>
    <property type="match status" value="2"/>
</dbReference>
<dbReference type="SMART" id="SM00388">
    <property type="entry name" value="HisKA"/>
    <property type="match status" value="1"/>
</dbReference>
<feature type="domain" description="PAS" evidence="12">
    <location>
        <begin position="9"/>
        <end position="73"/>
    </location>
</feature>
<name>A0A1M7QIX8_9BURK</name>
<dbReference type="InterPro" id="IPR001610">
    <property type="entry name" value="PAC"/>
</dbReference>
<dbReference type="CDD" id="cd00082">
    <property type="entry name" value="HisKA"/>
    <property type="match status" value="1"/>
</dbReference>
<dbReference type="Gene3D" id="3.30.565.10">
    <property type="entry name" value="Histidine kinase-like ATPase, C-terminal domain"/>
    <property type="match status" value="1"/>
</dbReference>
<dbReference type="OrthoDB" id="9770795at2"/>
<dbReference type="InterPro" id="IPR035965">
    <property type="entry name" value="PAS-like_dom_sf"/>
</dbReference>
<dbReference type="NCBIfam" id="TIGR00229">
    <property type="entry name" value="sensory_box"/>
    <property type="match status" value="2"/>
</dbReference>
<gene>
    <name evidence="14" type="ORF">SAMN05192549_107137</name>
</gene>
<dbReference type="PANTHER" id="PTHR43047:SF72">
    <property type="entry name" value="OSMOSENSING HISTIDINE PROTEIN KINASE SLN1"/>
    <property type="match status" value="1"/>
</dbReference>
<dbReference type="InterPro" id="IPR036890">
    <property type="entry name" value="HATPase_C_sf"/>
</dbReference>
<dbReference type="EC" id="2.7.13.3" evidence="2"/>
<keyword evidence="4" id="KW-0808">Transferase</keyword>
<dbReference type="InterPro" id="IPR036097">
    <property type="entry name" value="HisK_dim/P_sf"/>
</dbReference>
<dbReference type="GO" id="GO:0000155">
    <property type="term" value="F:phosphorelay sensor kinase activity"/>
    <property type="evidence" value="ECO:0007669"/>
    <property type="project" value="InterPro"/>
</dbReference>
<evidence type="ECO:0000256" key="5">
    <source>
        <dbReference type="ARBA" id="ARBA00022729"/>
    </source>
</evidence>
<dbReference type="PANTHER" id="PTHR43047">
    <property type="entry name" value="TWO-COMPONENT HISTIDINE PROTEIN KINASE"/>
    <property type="match status" value="1"/>
</dbReference>
<feature type="domain" description="PAC" evidence="13">
    <location>
        <begin position="204"/>
        <end position="254"/>
    </location>
</feature>
<evidence type="ECO:0000256" key="2">
    <source>
        <dbReference type="ARBA" id="ARBA00012438"/>
    </source>
</evidence>
<dbReference type="PROSITE" id="PS50113">
    <property type="entry name" value="PAC"/>
    <property type="match status" value="1"/>
</dbReference>
<feature type="domain" description="Histidine kinase" evidence="11">
    <location>
        <begin position="272"/>
        <end position="494"/>
    </location>
</feature>
<comment type="catalytic activity">
    <reaction evidence="1">
        <text>ATP + protein L-histidine = ADP + protein N-phospho-L-histidine.</text>
        <dbReference type="EC" id="2.7.13.3"/>
    </reaction>
</comment>
<evidence type="ECO:0000256" key="10">
    <source>
        <dbReference type="ARBA" id="ARBA00070152"/>
    </source>
</evidence>
<evidence type="ECO:0000259" key="12">
    <source>
        <dbReference type="PROSITE" id="PS50112"/>
    </source>
</evidence>